<evidence type="ECO:0000313" key="2">
    <source>
        <dbReference type="EMBL" id="SHJ62910.1"/>
    </source>
</evidence>
<dbReference type="EMBL" id="FQZQ01000011">
    <property type="protein sequence ID" value="SHJ62910.1"/>
    <property type="molecule type" value="Genomic_DNA"/>
</dbReference>
<feature type="chain" id="PRO_5012251981" description="Outer membrane protein beta-barrel domain-containing protein" evidence="1">
    <location>
        <begin position="23"/>
        <end position="208"/>
    </location>
</feature>
<evidence type="ECO:0008006" key="4">
    <source>
        <dbReference type="Google" id="ProtNLM"/>
    </source>
</evidence>
<dbReference type="RefSeq" id="WP_073252416.1">
    <property type="nucleotide sequence ID" value="NZ_FQZQ01000011.1"/>
</dbReference>
<keyword evidence="3" id="KW-1185">Reference proteome</keyword>
<gene>
    <name evidence="2" type="ORF">SAMN05444000_1113</name>
</gene>
<protein>
    <recommendedName>
        <fullName evidence="4">Outer membrane protein beta-barrel domain-containing protein</fullName>
    </recommendedName>
</protein>
<dbReference type="InterPro" id="IPR011250">
    <property type="entry name" value="OMP/PagP_B-barrel"/>
</dbReference>
<dbReference type="Gene3D" id="2.40.160.20">
    <property type="match status" value="1"/>
</dbReference>
<dbReference type="OrthoDB" id="7852257at2"/>
<dbReference type="Proteomes" id="UP000183982">
    <property type="component" value="Unassembled WGS sequence"/>
</dbReference>
<keyword evidence="1" id="KW-0732">Signal</keyword>
<organism evidence="2 3">
    <name type="scientific">Shimia gijangensis</name>
    <dbReference type="NCBI Taxonomy" id="1470563"/>
    <lineage>
        <taxon>Bacteria</taxon>
        <taxon>Pseudomonadati</taxon>
        <taxon>Pseudomonadota</taxon>
        <taxon>Alphaproteobacteria</taxon>
        <taxon>Rhodobacterales</taxon>
        <taxon>Roseobacteraceae</taxon>
    </lineage>
</organism>
<proteinExistence type="predicted"/>
<name>A0A1M6KVJ2_9RHOB</name>
<sequence length="208" mass="21229">MQKSLTAIAISLGFTAASPTLADGIYYGFGLGFASAESEQGGGGVGFSELESAMLGVTTGYKWNVNSGFAALEMDADLSFGQETENTVTGFACSSGATGAYFCTHDATIRLRGIYGAPVGNGWSIFGALGYGFVSGTGAISPATTAKAITGGVTAGLGIQKQIGGGTLRVEFIHDNFSSGVKKADAGGFLYTPTWEANTLKATYLINF</sequence>
<evidence type="ECO:0000313" key="3">
    <source>
        <dbReference type="Proteomes" id="UP000183982"/>
    </source>
</evidence>
<dbReference type="AlphaFoldDB" id="A0A1M6KVJ2"/>
<feature type="signal peptide" evidence="1">
    <location>
        <begin position="1"/>
        <end position="22"/>
    </location>
</feature>
<evidence type="ECO:0000256" key="1">
    <source>
        <dbReference type="SAM" id="SignalP"/>
    </source>
</evidence>
<accession>A0A1M6KVJ2</accession>
<reference evidence="3" key="1">
    <citation type="submission" date="2016-11" db="EMBL/GenBank/DDBJ databases">
        <authorList>
            <person name="Varghese N."/>
            <person name="Submissions S."/>
        </authorList>
    </citation>
    <scope>NUCLEOTIDE SEQUENCE [LARGE SCALE GENOMIC DNA]</scope>
    <source>
        <strain evidence="3">DSM 100564</strain>
    </source>
</reference>
<dbReference type="SUPFAM" id="SSF56925">
    <property type="entry name" value="OMPA-like"/>
    <property type="match status" value="1"/>
</dbReference>